<feature type="transmembrane region" description="Helical" evidence="2">
    <location>
        <begin position="7"/>
        <end position="23"/>
    </location>
</feature>
<evidence type="ECO:0000313" key="4">
    <source>
        <dbReference type="Proteomes" id="UP000646548"/>
    </source>
</evidence>
<keyword evidence="2" id="KW-0812">Transmembrane</keyword>
<name>A0A834CK99_ORYME</name>
<gene>
    <name evidence="3" type="ORF">FQA47_023022</name>
</gene>
<reference evidence="3" key="1">
    <citation type="journal article" name="BMC Genomics">
        <title>Long-read sequencing and de novo genome assembly of marine medaka (Oryzias melastigma).</title>
        <authorList>
            <person name="Liang P."/>
            <person name="Saqib H.S.A."/>
            <person name="Ni X."/>
            <person name="Shen Y."/>
        </authorList>
    </citation>
    <scope>NUCLEOTIDE SEQUENCE</scope>
    <source>
        <strain evidence="3">Bigg-433</strain>
    </source>
</reference>
<keyword evidence="2" id="KW-1133">Transmembrane helix</keyword>
<keyword evidence="2" id="KW-0472">Membrane</keyword>
<dbReference type="EMBL" id="WKFB01000255">
    <property type="protein sequence ID" value="KAF6729399.1"/>
    <property type="molecule type" value="Genomic_DNA"/>
</dbReference>
<evidence type="ECO:0000313" key="3">
    <source>
        <dbReference type="EMBL" id="KAF6729399.1"/>
    </source>
</evidence>
<evidence type="ECO:0000256" key="1">
    <source>
        <dbReference type="SAM" id="MobiDB-lite"/>
    </source>
</evidence>
<organism evidence="3 4">
    <name type="scientific">Oryzias melastigma</name>
    <name type="common">Marine medaka</name>
    <dbReference type="NCBI Taxonomy" id="30732"/>
    <lineage>
        <taxon>Eukaryota</taxon>
        <taxon>Metazoa</taxon>
        <taxon>Chordata</taxon>
        <taxon>Craniata</taxon>
        <taxon>Vertebrata</taxon>
        <taxon>Euteleostomi</taxon>
        <taxon>Actinopterygii</taxon>
        <taxon>Neopterygii</taxon>
        <taxon>Teleostei</taxon>
        <taxon>Neoteleostei</taxon>
        <taxon>Acanthomorphata</taxon>
        <taxon>Ovalentaria</taxon>
        <taxon>Atherinomorphae</taxon>
        <taxon>Beloniformes</taxon>
        <taxon>Adrianichthyidae</taxon>
        <taxon>Oryziinae</taxon>
        <taxon>Oryzias</taxon>
    </lineage>
</organism>
<proteinExistence type="predicted"/>
<protein>
    <submittedName>
        <fullName evidence="3">Uncharacterized protein</fullName>
    </submittedName>
</protein>
<dbReference type="Proteomes" id="UP000646548">
    <property type="component" value="Unassembled WGS sequence"/>
</dbReference>
<feature type="region of interest" description="Disordered" evidence="1">
    <location>
        <begin position="38"/>
        <end position="64"/>
    </location>
</feature>
<comment type="caution">
    <text evidence="3">The sequence shown here is derived from an EMBL/GenBank/DDBJ whole genome shotgun (WGS) entry which is preliminary data.</text>
</comment>
<accession>A0A834CK99</accession>
<sequence length="83" mass="9243">MFRFFSVILDILLFFLFAGFMVWNRPLDLPSPDSPHSLRLDGSFQRSPEELKERGGGAGPTLCAPGAVRVRLEPSGHRAVTEQ</sequence>
<evidence type="ECO:0000256" key="2">
    <source>
        <dbReference type="SAM" id="Phobius"/>
    </source>
</evidence>
<dbReference type="AlphaFoldDB" id="A0A834CK99"/>